<dbReference type="InterPro" id="IPR027478">
    <property type="entry name" value="LdcA_N"/>
</dbReference>
<dbReference type="SUPFAM" id="SSF52317">
    <property type="entry name" value="Class I glutamine amidotransferase-like"/>
    <property type="match status" value="1"/>
</dbReference>
<dbReference type="InterPro" id="IPR040921">
    <property type="entry name" value="Peptidase_S66C"/>
</dbReference>
<evidence type="ECO:0000256" key="1">
    <source>
        <dbReference type="ARBA" id="ARBA00010233"/>
    </source>
</evidence>
<evidence type="ECO:0000259" key="3">
    <source>
        <dbReference type="Pfam" id="PF02016"/>
    </source>
</evidence>
<dbReference type="EMBL" id="FOMN01000002">
    <property type="protein sequence ID" value="SFD34238.1"/>
    <property type="molecule type" value="Genomic_DNA"/>
</dbReference>
<sequence length="357" mass="40656">MLVKPHQLQKGDQVALISLSSGVLGEKQVLHERKLGEKRLKELGLKFIYMPNSLKGTTYLKKHPNERANDLKEAFMNPEIKAIIAAIGGDDTYRLLPYLMEDSDFIKAVQTSPKLFTGFSDTTNNHLMFYRLGMQSFYGPNFLNDLAELDVSMLEYTLNTWNHFFINPPTTNIPASQTWYEERTDFSPKAINHPRISHRDTGYQVLRGNGIIQGRLWGGCLDSLYDDLTQYRYPDQAEIIRHYRLILSPQEAQNIILFIETSEECPSPDLYAQMLDQLDQAGLLKSVRGILMGKPQNNCYVNEYQTKLLATTAKYQTPILANVNIGHAYPHTALPYGALAQINLDQSSLKILEPYFS</sequence>
<keyword evidence="5" id="KW-0121">Carboxypeptidase</keyword>
<evidence type="ECO:0000313" key="6">
    <source>
        <dbReference type="Proteomes" id="UP000199599"/>
    </source>
</evidence>
<dbReference type="InterPro" id="IPR029062">
    <property type="entry name" value="Class_I_gatase-like"/>
</dbReference>
<protein>
    <submittedName>
        <fullName evidence="5">Muramoyltetrapeptide carboxypeptidase LdcA (Peptidoglycan recycling)</fullName>
    </submittedName>
</protein>
<dbReference type="GO" id="GO:0004180">
    <property type="term" value="F:carboxypeptidase activity"/>
    <property type="evidence" value="ECO:0007669"/>
    <property type="project" value="UniProtKB-KW"/>
</dbReference>
<dbReference type="InterPro" id="IPR040449">
    <property type="entry name" value="Peptidase_S66_N"/>
</dbReference>
<dbReference type="Pfam" id="PF02016">
    <property type="entry name" value="Peptidase_S66"/>
    <property type="match status" value="1"/>
</dbReference>
<feature type="domain" description="LD-carboxypeptidase C-terminal" evidence="4">
    <location>
        <begin position="213"/>
        <end position="342"/>
    </location>
</feature>
<evidence type="ECO:0000256" key="2">
    <source>
        <dbReference type="ARBA" id="ARBA00022801"/>
    </source>
</evidence>
<evidence type="ECO:0000313" key="5">
    <source>
        <dbReference type="EMBL" id="SFD34238.1"/>
    </source>
</evidence>
<dbReference type="PANTHER" id="PTHR30237:SF4">
    <property type="entry name" value="LD-CARBOXYPEPTIDASE C-TERMINAL DOMAIN-CONTAINING PROTEIN"/>
    <property type="match status" value="1"/>
</dbReference>
<organism evidence="5 6">
    <name type="scientific">Lactobacillus bombicola</name>
    <dbReference type="NCBI Taxonomy" id="1505723"/>
    <lineage>
        <taxon>Bacteria</taxon>
        <taxon>Bacillati</taxon>
        <taxon>Bacillota</taxon>
        <taxon>Bacilli</taxon>
        <taxon>Lactobacillales</taxon>
        <taxon>Lactobacillaceae</taxon>
        <taxon>Lactobacillus</taxon>
    </lineage>
</organism>
<reference evidence="6" key="1">
    <citation type="submission" date="2016-10" db="EMBL/GenBank/DDBJ databases">
        <authorList>
            <person name="Varghese N."/>
            <person name="Submissions S."/>
        </authorList>
    </citation>
    <scope>NUCLEOTIDE SEQUENCE [LARGE SCALE GENOMIC DNA]</scope>
    <source>
        <strain evidence="6">R-53102</strain>
    </source>
</reference>
<dbReference type="Gene3D" id="3.50.30.60">
    <property type="entry name" value="LD-carboxypeptidase A C-terminal domain-like"/>
    <property type="match status" value="1"/>
</dbReference>
<dbReference type="PANTHER" id="PTHR30237">
    <property type="entry name" value="MURAMOYLTETRAPEPTIDE CARBOXYPEPTIDASE"/>
    <property type="match status" value="1"/>
</dbReference>
<dbReference type="CDD" id="cd07062">
    <property type="entry name" value="Peptidase_S66_mccF_like"/>
    <property type="match status" value="1"/>
</dbReference>
<gene>
    <name evidence="5" type="ORF">SAMN04487792_0353</name>
</gene>
<dbReference type="Pfam" id="PF17676">
    <property type="entry name" value="Peptidase_S66C"/>
    <property type="match status" value="1"/>
</dbReference>
<proteinExistence type="inferred from homology"/>
<dbReference type="SUPFAM" id="SSF141986">
    <property type="entry name" value="LD-carboxypeptidase A C-terminal domain-like"/>
    <property type="match status" value="1"/>
</dbReference>
<dbReference type="PIRSF" id="PIRSF028757">
    <property type="entry name" value="LD-carboxypeptidase"/>
    <property type="match status" value="1"/>
</dbReference>
<dbReference type="STRING" id="1505723.SAMN04487792_0353"/>
<name>A0A1I1RPP5_9LACO</name>
<dbReference type="InterPro" id="IPR003507">
    <property type="entry name" value="S66_fam"/>
</dbReference>
<dbReference type="RefSeq" id="WP_090092269.1">
    <property type="nucleotide sequence ID" value="NZ_CBCRVU010000002.1"/>
</dbReference>
<evidence type="ECO:0000259" key="4">
    <source>
        <dbReference type="Pfam" id="PF17676"/>
    </source>
</evidence>
<keyword evidence="2" id="KW-0378">Hydrolase</keyword>
<dbReference type="Proteomes" id="UP000199599">
    <property type="component" value="Unassembled WGS sequence"/>
</dbReference>
<feature type="domain" description="LD-carboxypeptidase N-terminal" evidence="3">
    <location>
        <begin position="14"/>
        <end position="139"/>
    </location>
</feature>
<keyword evidence="5" id="KW-0645">Protease</keyword>
<dbReference type="Gene3D" id="3.40.50.10740">
    <property type="entry name" value="Class I glutamine amidotransferase-like"/>
    <property type="match status" value="1"/>
</dbReference>
<comment type="similarity">
    <text evidence="1">Belongs to the peptidase S66 family.</text>
</comment>
<dbReference type="AlphaFoldDB" id="A0A1I1RPP5"/>
<accession>A0A1I1RPP5</accession>
<dbReference type="InterPro" id="IPR027461">
    <property type="entry name" value="Carboxypeptidase_A_C_sf"/>
</dbReference>